<sequence>MDPKLHQEWTSFEVQEARSLIARLSINMIDSYDADEKNKVHNHIVDALHGLFPWKTNEQVTDFYVTLYAEMHMMQGQEDSHAGGGGMHTACALPNHVNGSFGVPEEESGCANGAQGVCAMGDLAANSVFMVPEEEGEENVDGLRAFGRGDWKNISKYFVTTRTPVQVSSHAQKFFRRLKNRALSNTQRHSINDDVDPYYANTLTSESGSGAGQALTFTGLIHDPSIGLEAPTSSFVTLDNIAQLLYSQQVVQQPLWSEQQMMGSGAATMDGVGNFEPPCRQGSTYLPPRNG</sequence>
<keyword evidence="2" id="KW-0238">DNA-binding</keyword>
<dbReference type="PROSITE" id="PS51294">
    <property type="entry name" value="HTH_MYB"/>
    <property type="match status" value="1"/>
</dbReference>
<dbReference type="AlphaFoldDB" id="A0A0Q3NP91"/>
<dbReference type="InterPro" id="IPR001005">
    <property type="entry name" value="SANT/Myb"/>
</dbReference>
<dbReference type="STRING" id="15368.A0A0Q3NP91"/>
<organism evidence="6">
    <name type="scientific">Brachypodium distachyon</name>
    <name type="common">Purple false brome</name>
    <name type="synonym">Trachynia distachya</name>
    <dbReference type="NCBI Taxonomy" id="15368"/>
    <lineage>
        <taxon>Eukaryota</taxon>
        <taxon>Viridiplantae</taxon>
        <taxon>Streptophyta</taxon>
        <taxon>Embryophyta</taxon>
        <taxon>Tracheophyta</taxon>
        <taxon>Spermatophyta</taxon>
        <taxon>Magnoliopsida</taxon>
        <taxon>Liliopsida</taxon>
        <taxon>Poales</taxon>
        <taxon>Poaceae</taxon>
        <taxon>BOP clade</taxon>
        <taxon>Pooideae</taxon>
        <taxon>Stipodae</taxon>
        <taxon>Brachypodieae</taxon>
        <taxon>Brachypodium</taxon>
    </lineage>
</organism>
<gene>
    <name evidence="6" type="ORF">BRADI_1g48002v3</name>
</gene>
<evidence type="ECO:0000256" key="3">
    <source>
        <dbReference type="ARBA" id="ARBA00023163"/>
    </source>
</evidence>
<reference evidence="6" key="2">
    <citation type="submission" date="2017-06" db="EMBL/GenBank/DDBJ databases">
        <title>WGS assembly of Brachypodium distachyon.</title>
        <authorList>
            <consortium name="The International Brachypodium Initiative"/>
            <person name="Lucas S."/>
            <person name="Harmon-Smith M."/>
            <person name="Lail K."/>
            <person name="Tice H."/>
            <person name="Grimwood J."/>
            <person name="Bruce D."/>
            <person name="Barry K."/>
            <person name="Shu S."/>
            <person name="Lindquist E."/>
            <person name="Wang M."/>
            <person name="Pitluck S."/>
            <person name="Vogel J.P."/>
            <person name="Garvin D.F."/>
            <person name="Mockler T.C."/>
            <person name="Schmutz J."/>
            <person name="Rokhsar D."/>
            <person name="Bevan M.W."/>
        </authorList>
    </citation>
    <scope>NUCLEOTIDE SEQUENCE</scope>
    <source>
        <strain evidence="6">Bd21</strain>
    </source>
</reference>
<proteinExistence type="predicted"/>
<dbReference type="GO" id="GO:0003677">
    <property type="term" value="F:DNA binding"/>
    <property type="evidence" value="ECO:0007669"/>
    <property type="project" value="UniProtKB-KW"/>
</dbReference>
<keyword evidence="8" id="KW-1185">Reference proteome</keyword>
<dbReference type="EnsemblPlants" id="KQK19390">
    <property type="protein sequence ID" value="KQK19390"/>
    <property type="gene ID" value="BRADI_1g48002v3"/>
</dbReference>
<evidence type="ECO:0000256" key="4">
    <source>
        <dbReference type="ARBA" id="ARBA00023242"/>
    </source>
</evidence>
<dbReference type="Proteomes" id="UP000008810">
    <property type="component" value="Chromosome 1"/>
</dbReference>
<keyword evidence="3" id="KW-0804">Transcription</keyword>
<dbReference type="InterPro" id="IPR006447">
    <property type="entry name" value="Myb_dom_plants"/>
</dbReference>
<dbReference type="EMBL" id="CM000880">
    <property type="protein sequence ID" value="KQK19390.1"/>
    <property type="molecule type" value="Genomic_DNA"/>
</dbReference>
<evidence type="ECO:0000259" key="5">
    <source>
        <dbReference type="PROSITE" id="PS51294"/>
    </source>
</evidence>
<dbReference type="FunCoup" id="A0A0Q3NP91">
    <property type="interactions" value="814"/>
</dbReference>
<feature type="domain" description="HTH myb-type" evidence="5">
    <location>
        <begin position="140"/>
        <end position="179"/>
    </location>
</feature>
<dbReference type="Pfam" id="PF23671">
    <property type="entry name" value="HTH_70"/>
    <property type="match status" value="1"/>
</dbReference>
<dbReference type="InterPro" id="IPR009057">
    <property type="entry name" value="Homeodomain-like_sf"/>
</dbReference>
<dbReference type="Gene3D" id="1.10.10.60">
    <property type="entry name" value="Homeodomain-like"/>
    <property type="match status" value="1"/>
</dbReference>
<dbReference type="Gramene" id="KQK19390">
    <property type="protein sequence ID" value="KQK19390"/>
    <property type="gene ID" value="BRADI_1g48002v3"/>
</dbReference>
<dbReference type="InterPro" id="IPR017930">
    <property type="entry name" value="Myb_dom"/>
</dbReference>
<dbReference type="InParanoid" id="A0A0Q3NP91"/>
<keyword evidence="1" id="KW-0805">Transcription regulation</keyword>
<reference evidence="7" key="3">
    <citation type="submission" date="2018-08" db="UniProtKB">
        <authorList>
            <consortium name="EnsemblPlants"/>
        </authorList>
    </citation>
    <scope>IDENTIFICATION</scope>
    <source>
        <strain evidence="7">cv. Bd21</strain>
    </source>
</reference>
<evidence type="ECO:0000313" key="6">
    <source>
        <dbReference type="EMBL" id="KQK19390.1"/>
    </source>
</evidence>
<dbReference type="PANTHER" id="PTHR44042:SF11">
    <property type="entry name" value="OS06G0173800 PROTEIN"/>
    <property type="match status" value="1"/>
</dbReference>
<dbReference type="NCBIfam" id="TIGR01557">
    <property type="entry name" value="myb_SHAQKYF"/>
    <property type="match status" value="1"/>
</dbReference>
<keyword evidence="4" id="KW-0539">Nucleus</keyword>
<evidence type="ECO:0000313" key="7">
    <source>
        <dbReference type="EnsemblPlants" id="KQK19390"/>
    </source>
</evidence>
<name>A0A0Q3NP91_BRADI</name>
<dbReference type="InterPro" id="IPR056195">
    <property type="entry name" value="HTH_70"/>
</dbReference>
<evidence type="ECO:0000256" key="2">
    <source>
        <dbReference type="ARBA" id="ARBA00023125"/>
    </source>
</evidence>
<evidence type="ECO:0000313" key="8">
    <source>
        <dbReference type="Proteomes" id="UP000008810"/>
    </source>
</evidence>
<evidence type="ECO:0000256" key="1">
    <source>
        <dbReference type="ARBA" id="ARBA00023015"/>
    </source>
</evidence>
<dbReference type="SUPFAM" id="SSF46689">
    <property type="entry name" value="Homeodomain-like"/>
    <property type="match status" value="1"/>
</dbReference>
<dbReference type="OrthoDB" id="582313at2759"/>
<accession>A0A0Q3NP91</accession>
<protein>
    <recommendedName>
        <fullName evidence="5">HTH myb-type domain-containing protein</fullName>
    </recommendedName>
</protein>
<dbReference type="PANTHER" id="PTHR44042">
    <property type="entry name" value="DUPLICATED HOMEODOMAIN-LIKE SUPERFAMILY PROTEIN-RELATED"/>
    <property type="match status" value="1"/>
</dbReference>
<dbReference type="CDD" id="cd00167">
    <property type="entry name" value="SANT"/>
    <property type="match status" value="1"/>
</dbReference>
<reference evidence="6 7" key="1">
    <citation type="journal article" date="2010" name="Nature">
        <title>Genome sequencing and analysis of the model grass Brachypodium distachyon.</title>
        <authorList>
            <consortium name="International Brachypodium Initiative"/>
        </authorList>
    </citation>
    <scope>NUCLEOTIDE SEQUENCE [LARGE SCALE GENOMIC DNA]</scope>
    <source>
        <strain evidence="6 7">Bd21</strain>
    </source>
</reference>